<dbReference type="RefSeq" id="WP_221920162.1">
    <property type="nucleotide sequence ID" value="NZ_CP173660.1"/>
</dbReference>
<evidence type="ECO:0000313" key="2">
    <source>
        <dbReference type="Proteomes" id="UP000779049"/>
    </source>
</evidence>
<dbReference type="Proteomes" id="UP000779049">
    <property type="component" value="Unassembled WGS sequence"/>
</dbReference>
<proteinExistence type="predicted"/>
<gene>
    <name evidence="1" type="primary">yqfC</name>
    <name evidence="1" type="ORF">FLB61_10935</name>
</gene>
<dbReference type="InterPro" id="IPR022476">
    <property type="entry name" value="Spore_YabP/YqfC"/>
</dbReference>
<keyword evidence="2" id="KW-1185">Reference proteome</keyword>
<reference evidence="1 2" key="1">
    <citation type="journal article" date="2020" name="New Microbes New Infect">
        <title>Sellimonas caecigallum sp. nov., description and genome sequence of a new member of the Sellimonas genus isolated from the cecum of feral chicken.</title>
        <authorList>
            <person name="Wongkuna S."/>
            <person name="Ghimire S."/>
            <person name="Antony L."/>
            <person name="Chankhamhaengdecha S."/>
            <person name="Janvilisri T."/>
            <person name="Scaria J."/>
        </authorList>
    </citation>
    <scope>NUCLEOTIDE SEQUENCE [LARGE SCALE GENOMIC DNA]</scope>
    <source>
        <strain evidence="1 2">SW451</strain>
    </source>
</reference>
<dbReference type="InterPro" id="IPR022477">
    <property type="entry name" value="Spore_YqfC"/>
</dbReference>
<dbReference type="EMBL" id="VIRV01000019">
    <property type="protein sequence ID" value="MBY0759590.1"/>
    <property type="molecule type" value="Genomic_DNA"/>
</dbReference>
<accession>A0ABS7L9V3</accession>
<comment type="caution">
    <text evidence="1">The sequence shown here is derived from an EMBL/GenBank/DDBJ whole genome shotgun (WGS) entry which is preliminary data.</text>
</comment>
<protein>
    <submittedName>
        <fullName evidence="1">Sporulation protein YqfC</fullName>
    </submittedName>
</protein>
<dbReference type="Pfam" id="PF07873">
    <property type="entry name" value="YabP"/>
    <property type="match status" value="1"/>
</dbReference>
<evidence type="ECO:0000313" key="1">
    <source>
        <dbReference type="EMBL" id="MBY0759590.1"/>
    </source>
</evidence>
<organism evidence="1 2">
    <name type="scientific">Sellimonas caecigallum</name>
    <dbReference type="NCBI Taxonomy" id="2592333"/>
    <lineage>
        <taxon>Bacteria</taxon>
        <taxon>Bacillati</taxon>
        <taxon>Bacillota</taxon>
        <taxon>Clostridia</taxon>
        <taxon>Lachnospirales</taxon>
        <taxon>Lachnospiraceae</taxon>
        <taxon>Sellimonas</taxon>
    </lineage>
</organism>
<sequence>MGTRQNKKNNGKEPRGDIVRKKIAEAADVPKDVVLGMPLVSLTGKAELCIENYRGILEYTEELIRIRTKEGVLRVTGRRMRIEYYLDDEMQITGNIAKVEFENKEDGHC</sequence>
<dbReference type="NCBIfam" id="TIGR02856">
    <property type="entry name" value="spore_yqfC"/>
    <property type="match status" value="1"/>
</dbReference>
<name>A0ABS7L9V3_9FIRM</name>